<comment type="caution">
    <text evidence="2">The sequence shown here is derived from an EMBL/GenBank/DDBJ whole genome shotgun (WGS) entry which is preliminary data.</text>
</comment>
<dbReference type="RefSeq" id="WP_322725475.1">
    <property type="nucleotide sequence ID" value="NZ_VJZC01000233.1"/>
</dbReference>
<dbReference type="AlphaFoldDB" id="A0A5N8XMS9"/>
<keyword evidence="2" id="KW-0378">Hydrolase</keyword>
<organism evidence="2 3">
    <name type="scientific">Streptomyces spongiae</name>
    <dbReference type="NCBI Taxonomy" id="565072"/>
    <lineage>
        <taxon>Bacteria</taxon>
        <taxon>Bacillati</taxon>
        <taxon>Actinomycetota</taxon>
        <taxon>Actinomycetes</taxon>
        <taxon>Kitasatosporales</taxon>
        <taxon>Streptomycetaceae</taxon>
        <taxon>Streptomyces</taxon>
    </lineage>
</organism>
<dbReference type="InterPro" id="IPR000073">
    <property type="entry name" value="AB_hydrolase_1"/>
</dbReference>
<gene>
    <name evidence="2" type="ORF">FNH08_27085</name>
</gene>
<dbReference type="PANTHER" id="PTHR43798">
    <property type="entry name" value="MONOACYLGLYCEROL LIPASE"/>
    <property type="match status" value="1"/>
</dbReference>
<dbReference type="SUPFAM" id="SSF53474">
    <property type="entry name" value="alpha/beta-Hydrolases"/>
    <property type="match status" value="1"/>
</dbReference>
<dbReference type="GO" id="GO:0016020">
    <property type="term" value="C:membrane"/>
    <property type="evidence" value="ECO:0007669"/>
    <property type="project" value="TreeGrafter"/>
</dbReference>
<dbReference type="Proteomes" id="UP000400924">
    <property type="component" value="Unassembled WGS sequence"/>
</dbReference>
<dbReference type="InterPro" id="IPR050266">
    <property type="entry name" value="AB_hydrolase_sf"/>
</dbReference>
<evidence type="ECO:0000313" key="3">
    <source>
        <dbReference type="Proteomes" id="UP000400924"/>
    </source>
</evidence>
<reference evidence="2 3" key="1">
    <citation type="submission" date="2019-07" db="EMBL/GenBank/DDBJ databases">
        <title>New species of Amycolatopsis and Streptomyces.</title>
        <authorList>
            <person name="Duangmal K."/>
            <person name="Teo W.F.A."/>
            <person name="Lipun K."/>
        </authorList>
    </citation>
    <scope>NUCLEOTIDE SEQUENCE [LARGE SCALE GENOMIC DNA]</scope>
    <source>
        <strain evidence="2 3">NBRC 106415</strain>
    </source>
</reference>
<name>A0A5N8XMS9_9ACTN</name>
<sequence length="266" mass="29004">MRKGYVSSGFGQLHYVESGAAAGQPGGEPVLLLHQTPRSWTEYVDVLPLVGAEHRAIAMDTLGFGASAKPEGPHSIERFADAAEDLVDALGLDRFHLVGHHTGGVIAVELAARLQDRVASLLLSATPFVDEEKRRTAGERKQVDHVDPRPDGTHLLELWNRRRGFYAEGEEAALNRFMIDALTVLDRVEEGHVAVRRYEMDRRLPDITARTLAVCAPGDHYSLPALERFAAALGCETRVLPGGHVPLPEQLPGEFAKVVLAWTASA</sequence>
<keyword evidence="3" id="KW-1185">Reference proteome</keyword>
<dbReference type="InterPro" id="IPR029058">
    <property type="entry name" value="AB_hydrolase_fold"/>
</dbReference>
<proteinExistence type="predicted"/>
<evidence type="ECO:0000259" key="1">
    <source>
        <dbReference type="Pfam" id="PF00561"/>
    </source>
</evidence>
<dbReference type="PRINTS" id="PR00111">
    <property type="entry name" value="ABHYDROLASE"/>
</dbReference>
<evidence type="ECO:0000313" key="2">
    <source>
        <dbReference type="EMBL" id="MPY60677.1"/>
    </source>
</evidence>
<feature type="domain" description="AB hydrolase-1" evidence="1">
    <location>
        <begin position="29"/>
        <end position="130"/>
    </location>
</feature>
<dbReference type="PANTHER" id="PTHR43798:SF33">
    <property type="entry name" value="HYDROLASE, PUTATIVE (AFU_ORTHOLOGUE AFUA_2G14860)-RELATED"/>
    <property type="match status" value="1"/>
</dbReference>
<dbReference type="Pfam" id="PF00561">
    <property type="entry name" value="Abhydrolase_1"/>
    <property type="match status" value="1"/>
</dbReference>
<protein>
    <submittedName>
        <fullName evidence="2">Alpha/beta hydrolase</fullName>
    </submittedName>
</protein>
<dbReference type="GO" id="GO:0046464">
    <property type="term" value="P:acylglycerol catabolic process"/>
    <property type="evidence" value="ECO:0007669"/>
    <property type="project" value="TreeGrafter"/>
</dbReference>
<dbReference type="Gene3D" id="3.40.50.1820">
    <property type="entry name" value="alpha/beta hydrolase"/>
    <property type="match status" value="1"/>
</dbReference>
<dbReference type="EMBL" id="VJZC01000233">
    <property type="protein sequence ID" value="MPY60677.1"/>
    <property type="molecule type" value="Genomic_DNA"/>
</dbReference>
<dbReference type="GO" id="GO:0047372">
    <property type="term" value="F:monoacylglycerol lipase activity"/>
    <property type="evidence" value="ECO:0007669"/>
    <property type="project" value="TreeGrafter"/>
</dbReference>
<accession>A0A5N8XMS9</accession>